<dbReference type="AlphaFoldDB" id="A0A822YZB7"/>
<sequence>MSNSQKVKIPTKGPLESKTNKKQNFYLLILRYKY</sequence>
<dbReference type="EMBL" id="DUZY01000004">
    <property type="protein sequence ID" value="DAD37583.1"/>
    <property type="molecule type" value="Genomic_DNA"/>
</dbReference>
<accession>A0A822YZB7</accession>
<organism evidence="1 2">
    <name type="scientific">Nelumbo nucifera</name>
    <name type="common">Sacred lotus</name>
    <dbReference type="NCBI Taxonomy" id="4432"/>
    <lineage>
        <taxon>Eukaryota</taxon>
        <taxon>Viridiplantae</taxon>
        <taxon>Streptophyta</taxon>
        <taxon>Embryophyta</taxon>
        <taxon>Tracheophyta</taxon>
        <taxon>Spermatophyta</taxon>
        <taxon>Magnoliopsida</taxon>
        <taxon>Proteales</taxon>
        <taxon>Nelumbonaceae</taxon>
        <taxon>Nelumbo</taxon>
    </lineage>
</organism>
<evidence type="ECO:0000313" key="2">
    <source>
        <dbReference type="Proteomes" id="UP000607653"/>
    </source>
</evidence>
<evidence type="ECO:0000313" key="1">
    <source>
        <dbReference type="EMBL" id="DAD37583.1"/>
    </source>
</evidence>
<protein>
    <submittedName>
        <fullName evidence="1">Uncharacterized protein</fullName>
    </submittedName>
</protein>
<dbReference type="Proteomes" id="UP000607653">
    <property type="component" value="Unassembled WGS sequence"/>
</dbReference>
<gene>
    <name evidence="1" type="ORF">HUJ06_008224</name>
</gene>
<proteinExistence type="predicted"/>
<comment type="caution">
    <text evidence="1">The sequence shown here is derived from an EMBL/GenBank/DDBJ whole genome shotgun (WGS) entry which is preliminary data.</text>
</comment>
<name>A0A822YZB7_NELNU</name>
<reference evidence="1 2" key="1">
    <citation type="journal article" date="2020" name="Mol. Biol. Evol.">
        <title>Distinct Expression and Methylation Patterns for Genes with Different Fates following a Single Whole-Genome Duplication in Flowering Plants.</title>
        <authorList>
            <person name="Shi T."/>
            <person name="Rahmani R.S."/>
            <person name="Gugger P.F."/>
            <person name="Wang M."/>
            <person name="Li H."/>
            <person name="Zhang Y."/>
            <person name="Li Z."/>
            <person name="Wang Q."/>
            <person name="Van de Peer Y."/>
            <person name="Marchal K."/>
            <person name="Chen J."/>
        </authorList>
    </citation>
    <scope>NUCLEOTIDE SEQUENCE [LARGE SCALE GENOMIC DNA]</scope>
    <source>
        <tissue evidence="1">Leaf</tissue>
    </source>
</reference>
<keyword evidence="2" id="KW-1185">Reference proteome</keyword>